<evidence type="ECO:0000313" key="2">
    <source>
        <dbReference type="Proteomes" id="UP000593560"/>
    </source>
</evidence>
<comment type="caution">
    <text evidence="1">The sequence shown here is derived from an EMBL/GenBank/DDBJ whole genome shotgun (WGS) entry which is preliminary data.</text>
</comment>
<dbReference type="Proteomes" id="UP000593560">
    <property type="component" value="Unassembled WGS sequence"/>
</dbReference>
<dbReference type="OrthoDB" id="990541at2759"/>
<evidence type="ECO:0000313" key="1">
    <source>
        <dbReference type="EMBL" id="MBA0796057.1"/>
    </source>
</evidence>
<reference evidence="1 2" key="1">
    <citation type="journal article" date="2019" name="Genome Biol. Evol.">
        <title>Insights into the evolution of the New World diploid cottons (Gossypium, subgenus Houzingenia) based on genome sequencing.</title>
        <authorList>
            <person name="Grover C.E."/>
            <person name="Arick M.A. 2nd"/>
            <person name="Thrash A."/>
            <person name="Conover J.L."/>
            <person name="Sanders W.S."/>
            <person name="Peterson D.G."/>
            <person name="Frelichowski J.E."/>
            <person name="Scheffler J.A."/>
            <person name="Scheffler B.E."/>
            <person name="Wendel J.F."/>
        </authorList>
    </citation>
    <scope>NUCLEOTIDE SEQUENCE [LARGE SCALE GENOMIC DNA]</scope>
    <source>
        <strain evidence="1">0</strain>
        <tissue evidence="1">Leaf</tissue>
    </source>
</reference>
<organism evidence="1 2">
    <name type="scientific">Gossypium harknessii</name>
    <dbReference type="NCBI Taxonomy" id="34285"/>
    <lineage>
        <taxon>Eukaryota</taxon>
        <taxon>Viridiplantae</taxon>
        <taxon>Streptophyta</taxon>
        <taxon>Embryophyta</taxon>
        <taxon>Tracheophyta</taxon>
        <taxon>Spermatophyta</taxon>
        <taxon>Magnoliopsida</taxon>
        <taxon>eudicotyledons</taxon>
        <taxon>Gunneridae</taxon>
        <taxon>Pentapetalae</taxon>
        <taxon>rosids</taxon>
        <taxon>malvids</taxon>
        <taxon>Malvales</taxon>
        <taxon>Malvaceae</taxon>
        <taxon>Malvoideae</taxon>
        <taxon>Gossypium</taxon>
    </lineage>
</organism>
<dbReference type="EMBL" id="JABFAD010000004">
    <property type="protein sequence ID" value="MBA0796057.1"/>
    <property type="molecule type" value="Genomic_DNA"/>
</dbReference>
<keyword evidence="2" id="KW-1185">Reference proteome</keyword>
<gene>
    <name evidence="1" type="ORF">Gohar_006857</name>
</gene>
<protein>
    <submittedName>
        <fullName evidence="1">Uncharacterized protein</fullName>
    </submittedName>
</protein>
<dbReference type="AlphaFoldDB" id="A0A7J9GER1"/>
<sequence length="99" mass="12067">FYLELKEREAKRPFYEIRFSVKVRGVNVLVTERSICQFYDALYYYHDYLYKIDFKELKNVDIEDILRFLIEGKEMWTYQNGTTMPKTFNQALMTPKAKI</sequence>
<feature type="non-terminal residue" evidence="1">
    <location>
        <position position="1"/>
    </location>
</feature>
<name>A0A7J9GER1_9ROSI</name>
<proteinExistence type="predicted"/>
<accession>A0A7J9GER1</accession>